<organism evidence="1 2">
    <name type="scientific">Eleutherodactylus coqui</name>
    <name type="common">Puerto Rican coqui</name>
    <dbReference type="NCBI Taxonomy" id="57060"/>
    <lineage>
        <taxon>Eukaryota</taxon>
        <taxon>Metazoa</taxon>
        <taxon>Chordata</taxon>
        <taxon>Craniata</taxon>
        <taxon>Vertebrata</taxon>
        <taxon>Euteleostomi</taxon>
        <taxon>Amphibia</taxon>
        <taxon>Batrachia</taxon>
        <taxon>Anura</taxon>
        <taxon>Neobatrachia</taxon>
        <taxon>Hyloidea</taxon>
        <taxon>Eleutherodactylidae</taxon>
        <taxon>Eleutherodactylinae</taxon>
        <taxon>Eleutherodactylus</taxon>
        <taxon>Eleutherodactylus</taxon>
    </lineage>
</organism>
<comment type="caution">
    <text evidence="1">The sequence shown here is derived from an EMBL/GenBank/DDBJ whole genome shotgun (WGS) entry which is preliminary data.</text>
</comment>
<reference evidence="1" key="1">
    <citation type="thesis" date="2020" institute="ProQuest LLC" country="789 East Eisenhower Parkway, Ann Arbor, MI, USA">
        <title>Comparative Genomics and Chromosome Evolution.</title>
        <authorList>
            <person name="Mudd A.B."/>
        </authorList>
    </citation>
    <scope>NUCLEOTIDE SEQUENCE</scope>
    <source>
        <strain evidence="1">HN-11 Male</strain>
        <tissue evidence="1">Kidney and liver</tissue>
    </source>
</reference>
<sequence length="73" mass="8291">MYYYVDLPLGGDMELYVVLCRFSTRWSYGAACTVIWIGHWVEVRSCVYCYADWPPGGGVELYVLSCGSDTSCR</sequence>
<dbReference type="EMBL" id="WNTK01000195">
    <property type="protein sequence ID" value="KAG9471024.1"/>
    <property type="molecule type" value="Genomic_DNA"/>
</dbReference>
<evidence type="ECO:0000313" key="1">
    <source>
        <dbReference type="EMBL" id="KAG9471024.1"/>
    </source>
</evidence>
<keyword evidence="2" id="KW-1185">Reference proteome</keyword>
<dbReference type="AlphaFoldDB" id="A0A8J6EKS2"/>
<accession>A0A8J6EKS2</accession>
<protein>
    <submittedName>
        <fullName evidence="1">Uncharacterized protein</fullName>
    </submittedName>
</protein>
<evidence type="ECO:0000313" key="2">
    <source>
        <dbReference type="Proteomes" id="UP000770717"/>
    </source>
</evidence>
<dbReference type="EMBL" id="WNTK01000195">
    <property type="protein sequence ID" value="KAG9471025.1"/>
    <property type="molecule type" value="Genomic_DNA"/>
</dbReference>
<name>A0A8J6EKS2_ELECQ</name>
<proteinExistence type="predicted"/>
<gene>
    <name evidence="1" type="ORF">GDO78_016137</name>
</gene>
<dbReference type="Proteomes" id="UP000770717">
    <property type="component" value="Unassembled WGS sequence"/>
</dbReference>